<dbReference type="PROSITE" id="PS00889">
    <property type="entry name" value="CNMP_BINDING_2"/>
    <property type="match status" value="1"/>
</dbReference>
<dbReference type="SMART" id="SM00100">
    <property type="entry name" value="cNMP"/>
    <property type="match status" value="1"/>
</dbReference>
<dbReference type="PANTHER" id="PTHR24567:SF74">
    <property type="entry name" value="HTH-TYPE TRANSCRIPTIONAL REGULATOR ARCR"/>
    <property type="match status" value="1"/>
</dbReference>
<proteinExistence type="predicted"/>
<dbReference type="Pfam" id="PF00027">
    <property type="entry name" value="cNMP_binding"/>
    <property type="match status" value="1"/>
</dbReference>
<keyword evidence="3" id="KW-1185">Reference proteome</keyword>
<dbReference type="InterPro" id="IPR050397">
    <property type="entry name" value="Env_Response_Regulators"/>
</dbReference>
<dbReference type="SUPFAM" id="SSF51206">
    <property type="entry name" value="cAMP-binding domain-like"/>
    <property type="match status" value="1"/>
</dbReference>
<dbReference type="GO" id="GO:0003700">
    <property type="term" value="F:DNA-binding transcription factor activity"/>
    <property type="evidence" value="ECO:0007669"/>
    <property type="project" value="TreeGrafter"/>
</dbReference>
<reference evidence="2 3" key="1">
    <citation type="submission" date="2020-02" db="EMBL/GenBank/DDBJ databases">
        <authorList>
            <person name="Kim M.K."/>
        </authorList>
    </citation>
    <scope>NUCLEOTIDE SEQUENCE [LARGE SCALE GENOMIC DNA]</scope>
    <source>
        <strain evidence="2 3">17J57-3</strain>
    </source>
</reference>
<name>A0A6B3SU14_9BURK</name>
<evidence type="ECO:0000313" key="2">
    <source>
        <dbReference type="EMBL" id="NEX64293.1"/>
    </source>
</evidence>
<dbReference type="Gene3D" id="2.60.120.10">
    <property type="entry name" value="Jelly Rolls"/>
    <property type="match status" value="1"/>
</dbReference>
<feature type="domain" description="Cyclic nucleotide-binding" evidence="1">
    <location>
        <begin position="18"/>
        <end position="137"/>
    </location>
</feature>
<dbReference type="EMBL" id="JAAIVB010000079">
    <property type="protein sequence ID" value="NEX64293.1"/>
    <property type="molecule type" value="Genomic_DNA"/>
</dbReference>
<dbReference type="AlphaFoldDB" id="A0A6B3SU14"/>
<dbReference type="GO" id="GO:0005829">
    <property type="term" value="C:cytosol"/>
    <property type="evidence" value="ECO:0007669"/>
    <property type="project" value="TreeGrafter"/>
</dbReference>
<dbReference type="InterPro" id="IPR000595">
    <property type="entry name" value="cNMP-bd_dom"/>
</dbReference>
<dbReference type="InterPro" id="IPR018490">
    <property type="entry name" value="cNMP-bd_dom_sf"/>
</dbReference>
<organism evidence="2 3">
    <name type="scientific">Noviherbaspirillum galbum</name>
    <dbReference type="NCBI Taxonomy" id="2709383"/>
    <lineage>
        <taxon>Bacteria</taxon>
        <taxon>Pseudomonadati</taxon>
        <taxon>Pseudomonadota</taxon>
        <taxon>Betaproteobacteria</taxon>
        <taxon>Burkholderiales</taxon>
        <taxon>Oxalobacteraceae</taxon>
        <taxon>Noviherbaspirillum</taxon>
    </lineage>
</organism>
<dbReference type="CDD" id="cd00038">
    <property type="entry name" value="CAP_ED"/>
    <property type="match status" value="1"/>
</dbReference>
<dbReference type="PROSITE" id="PS50042">
    <property type="entry name" value="CNMP_BINDING_3"/>
    <property type="match status" value="1"/>
</dbReference>
<dbReference type="PANTHER" id="PTHR24567">
    <property type="entry name" value="CRP FAMILY TRANSCRIPTIONAL REGULATORY PROTEIN"/>
    <property type="match status" value="1"/>
</dbReference>
<evidence type="ECO:0000313" key="3">
    <source>
        <dbReference type="Proteomes" id="UP000482155"/>
    </source>
</evidence>
<protein>
    <submittedName>
        <fullName evidence="2">Cyclic nucleotide-binding domain-containing protein</fullName>
    </submittedName>
</protein>
<dbReference type="RefSeq" id="WP_163968228.1">
    <property type="nucleotide sequence ID" value="NZ_JAAIVB010000079.1"/>
</dbReference>
<sequence>MSVQCDPHIMQLLLRLDLFRGMTEAELGLILEASCLVEFASGEYAIREGEQDHHVFVLLSGKARIVKRAIAIQKVIQDLGPGECFGEMSLIDCRSRSASVKAVGACKTLRISGDALTALPDVSAKVYRNIACKLSQRLRHANDLLTLG</sequence>
<dbReference type="InterPro" id="IPR014710">
    <property type="entry name" value="RmlC-like_jellyroll"/>
</dbReference>
<evidence type="ECO:0000259" key="1">
    <source>
        <dbReference type="PROSITE" id="PS50042"/>
    </source>
</evidence>
<comment type="caution">
    <text evidence="2">The sequence shown here is derived from an EMBL/GenBank/DDBJ whole genome shotgun (WGS) entry which is preliminary data.</text>
</comment>
<dbReference type="InterPro" id="IPR018488">
    <property type="entry name" value="cNMP-bd_CS"/>
</dbReference>
<accession>A0A6B3SU14</accession>
<dbReference type="Proteomes" id="UP000482155">
    <property type="component" value="Unassembled WGS sequence"/>
</dbReference>
<gene>
    <name evidence="2" type="ORF">G3574_24685</name>
</gene>